<keyword evidence="9" id="KW-1185">Reference proteome</keyword>
<dbReference type="PANTHER" id="PTHR36984:SF1">
    <property type="entry name" value="CRISPR-ASSOCIATED ENDORIBONUCLEASE CAS6 1"/>
    <property type="match status" value="1"/>
</dbReference>
<dbReference type="InterPro" id="IPR049435">
    <property type="entry name" value="Cas_Cas6_C"/>
</dbReference>
<reference evidence="8" key="1">
    <citation type="submission" date="2021-01" db="EMBL/GenBank/DDBJ databases">
        <title>Fulvivirga kasyanovii gen. nov., sp nov., a novel member of the phylum Bacteroidetes isolated from seawater in a mussel farm.</title>
        <authorList>
            <person name="Zhao L.-H."/>
            <person name="Wang Z.-J."/>
        </authorList>
    </citation>
    <scope>NUCLEOTIDE SEQUENCE</scope>
    <source>
        <strain evidence="8">2943</strain>
    </source>
</reference>
<protein>
    <recommendedName>
        <fullName evidence="4">CRISPR-associated endoribonuclease</fullName>
    </recommendedName>
</protein>
<name>A0A937K064_9BACT</name>
<feature type="domain" description="CRISPR associated protein Cas6 C-terminal" evidence="7">
    <location>
        <begin position="129"/>
        <end position="259"/>
    </location>
</feature>
<dbReference type="AlphaFoldDB" id="A0A937K064"/>
<dbReference type="Gene3D" id="3.30.70.1890">
    <property type="match status" value="1"/>
</dbReference>
<evidence type="ECO:0000313" key="9">
    <source>
        <dbReference type="Proteomes" id="UP000659388"/>
    </source>
</evidence>
<organism evidence="8 9">
    <name type="scientific">Fulvivirga sediminis</name>
    <dbReference type="NCBI Taxonomy" id="2803949"/>
    <lineage>
        <taxon>Bacteria</taxon>
        <taxon>Pseudomonadati</taxon>
        <taxon>Bacteroidota</taxon>
        <taxon>Cytophagia</taxon>
        <taxon>Cytophagales</taxon>
        <taxon>Fulvivirgaceae</taxon>
        <taxon>Fulvivirga</taxon>
    </lineage>
</organism>
<dbReference type="GO" id="GO:0003723">
    <property type="term" value="F:RNA binding"/>
    <property type="evidence" value="ECO:0007669"/>
    <property type="project" value="UniProtKB-KW"/>
</dbReference>
<evidence type="ECO:0000256" key="2">
    <source>
        <dbReference type="ARBA" id="ARBA00022884"/>
    </source>
</evidence>
<evidence type="ECO:0000256" key="1">
    <source>
        <dbReference type="ARBA" id="ARBA00005937"/>
    </source>
</evidence>
<evidence type="ECO:0000256" key="3">
    <source>
        <dbReference type="ARBA" id="ARBA00023118"/>
    </source>
</evidence>
<dbReference type="InterPro" id="IPR010156">
    <property type="entry name" value="CRISPR-assoc_prot_Cas6"/>
</dbReference>
<evidence type="ECO:0000256" key="4">
    <source>
        <dbReference type="PIRNR" id="PIRNR005054"/>
    </source>
</evidence>
<keyword evidence="3" id="KW-0051">Antiviral defense</keyword>
<dbReference type="Pfam" id="PF01881">
    <property type="entry name" value="Cas_Cas6_C"/>
    <property type="match status" value="1"/>
</dbReference>
<accession>A0A937K064</accession>
<dbReference type="CDD" id="cd21140">
    <property type="entry name" value="Cas6_I-like"/>
    <property type="match status" value="1"/>
</dbReference>
<dbReference type="GO" id="GO:0016788">
    <property type="term" value="F:hydrolase activity, acting on ester bonds"/>
    <property type="evidence" value="ECO:0007669"/>
    <property type="project" value="InterPro"/>
</dbReference>
<dbReference type="PIRSF" id="PIRSF005054">
    <property type="entry name" value="PF1131"/>
    <property type="match status" value="1"/>
</dbReference>
<proteinExistence type="inferred from homology"/>
<dbReference type="PANTHER" id="PTHR36984">
    <property type="entry name" value="CRISPR-ASSOCIATED ENDORIBONUCLEASE CAS6 1"/>
    <property type="match status" value="1"/>
</dbReference>
<feature type="site" description="Transition state stabilizer" evidence="5">
    <location>
        <position position="56"/>
    </location>
</feature>
<dbReference type="GO" id="GO:0051607">
    <property type="term" value="P:defense response to virus"/>
    <property type="evidence" value="ECO:0007669"/>
    <property type="project" value="UniProtKB-KW"/>
</dbReference>
<dbReference type="InterPro" id="IPR045747">
    <property type="entry name" value="CRISPR-assoc_prot_Cas6_N_sf"/>
</dbReference>
<comment type="caution">
    <text evidence="8">The sequence shown here is derived from an EMBL/GenBank/DDBJ whole genome shotgun (WGS) entry which is preliminary data.</text>
</comment>
<dbReference type="EMBL" id="JAESIY010000003">
    <property type="protein sequence ID" value="MBL3656005.1"/>
    <property type="molecule type" value="Genomic_DNA"/>
</dbReference>
<sequence>MRLRITLKSESDNCQLPINYQYVVHSWIYSVLQKADAEFSQFLHDDGYRDRGKAFKFFHFSNLTGLPYQVKGDRIIFDTDYLHLTVGFLLPDAMQKFILGLFYKQRLVLGDKKSSATFKVEEVQLLARPHFQTTMNYRAQTPLVISKKEVTDRYAQYLSPEDGRYEMCFINHMLQKYKIAVPQLVDEVSAEVDDFIAMQWKLQSAPRKKGVTIKEGTPQETQIIGYVYDFEFTAPPKIHQMAYDAGFGEKNSLGFGFCEARN</sequence>
<comment type="function">
    <text evidence="4">CRISPR (clustered regularly interspaced short palindromic repeat), is an adaptive immune system that provides protection against mobile genetic elements (viruses, transposable elements and conjugative plasmids). CRISPR clusters contain sequences complementary to antecedent mobile elements and target invading nucleic acids. CRISPR clusters are transcribed and processed into CRISPR RNA (crRNA).</text>
</comment>
<evidence type="ECO:0000256" key="6">
    <source>
        <dbReference type="PIRSR" id="PIRSR005054-50"/>
    </source>
</evidence>
<dbReference type="NCBIfam" id="TIGR01877">
    <property type="entry name" value="cas_cas6"/>
    <property type="match status" value="1"/>
</dbReference>
<comment type="similarity">
    <text evidence="1 4">Belongs to the CRISPR-associated protein Cas6/Cse3/CasE family.</text>
</comment>
<dbReference type="Proteomes" id="UP000659388">
    <property type="component" value="Unassembled WGS sequence"/>
</dbReference>
<evidence type="ECO:0000259" key="7">
    <source>
        <dbReference type="Pfam" id="PF01881"/>
    </source>
</evidence>
<gene>
    <name evidence="8" type="primary">cas6</name>
    <name evidence="8" type="ORF">JL102_07685</name>
</gene>
<dbReference type="Gene3D" id="3.30.70.1900">
    <property type="match status" value="1"/>
</dbReference>
<evidence type="ECO:0000313" key="8">
    <source>
        <dbReference type="EMBL" id="MBL3656005.1"/>
    </source>
</evidence>
<dbReference type="Pfam" id="PF21350">
    <property type="entry name" value="Cas6_I-A"/>
    <property type="match status" value="1"/>
</dbReference>
<dbReference type="RefSeq" id="WP_202243700.1">
    <property type="nucleotide sequence ID" value="NZ_JAESIY010000003.1"/>
</dbReference>
<evidence type="ECO:0000256" key="5">
    <source>
        <dbReference type="PIRSR" id="PIRSR005054-1"/>
    </source>
</evidence>
<feature type="active site" description="Proton acceptor" evidence="6">
    <location>
        <position position="29"/>
    </location>
</feature>
<keyword evidence="2" id="KW-0694">RNA-binding</keyword>
<feature type="active site" description="Proton donor" evidence="6">
    <location>
        <position position="44"/>
    </location>
</feature>